<dbReference type="Gene3D" id="1.10.1200.10">
    <property type="entry name" value="ACP-like"/>
    <property type="match status" value="2"/>
</dbReference>
<keyword evidence="6" id="KW-0663">Pyridoxal phosphate</keyword>
<dbReference type="InterPro" id="IPR050091">
    <property type="entry name" value="PKS_NRPS_Biosynth_Enz"/>
</dbReference>
<evidence type="ECO:0000256" key="6">
    <source>
        <dbReference type="ARBA" id="ARBA00022898"/>
    </source>
</evidence>
<dbReference type="InterPro" id="IPR000873">
    <property type="entry name" value="AMP-dep_synth/lig_dom"/>
</dbReference>
<dbReference type="GO" id="GO:0030170">
    <property type="term" value="F:pyridoxal phosphate binding"/>
    <property type="evidence" value="ECO:0007669"/>
    <property type="project" value="InterPro"/>
</dbReference>
<dbReference type="Gene3D" id="3.40.640.10">
    <property type="entry name" value="Type I PLP-dependent aspartate aminotransferase-like (Major domain)"/>
    <property type="match status" value="1"/>
</dbReference>
<dbReference type="SUPFAM" id="SSF53383">
    <property type="entry name" value="PLP-dependent transferases"/>
    <property type="match status" value="1"/>
</dbReference>
<dbReference type="CDD" id="cd19531">
    <property type="entry name" value="LCL_NRPS-like"/>
    <property type="match status" value="1"/>
</dbReference>
<dbReference type="InterPro" id="IPR014043">
    <property type="entry name" value="Acyl_transferase_dom"/>
</dbReference>
<dbReference type="SMART" id="SM00825">
    <property type="entry name" value="PKS_KS"/>
    <property type="match status" value="1"/>
</dbReference>
<dbReference type="InterPro" id="IPR025110">
    <property type="entry name" value="AMP-bd_C"/>
</dbReference>
<dbReference type="PANTHER" id="PTHR43775">
    <property type="entry name" value="FATTY ACID SYNTHASE"/>
    <property type="match status" value="1"/>
</dbReference>
<accession>A0A329Y2X4</accession>
<evidence type="ECO:0000256" key="1">
    <source>
        <dbReference type="ARBA" id="ARBA00001933"/>
    </source>
</evidence>
<dbReference type="Pfam" id="PF00109">
    <property type="entry name" value="ketoacyl-synt"/>
    <property type="match status" value="1"/>
</dbReference>
<dbReference type="Gene3D" id="3.90.1150.10">
    <property type="entry name" value="Aspartate Aminotransferase, domain 1"/>
    <property type="match status" value="1"/>
</dbReference>
<dbReference type="PROSITE" id="PS50075">
    <property type="entry name" value="CARRIER"/>
    <property type="match status" value="2"/>
</dbReference>
<proteinExistence type="inferred from homology"/>
<dbReference type="SUPFAM" id="SSF55048">
    <property type="entry name" value="Probable ACP-binding domain of malonyl-CoA ACP transacylase"/>
    <property type="match status" value="1"/>
</dbReference>
<dbReference type="InterPro" id="IPR010071">
    <property type="entry name" value="AA_adenyl_dom"/>
</dbReference>
<dbReference type="InterPro" id="IPR016036">
    <property type="entry name" value="Malonyl_transacylase_ACP-bd"/>
</dbReference>
<dbReference type="Pfam" id="PF13193">
    <property type="entry name" value="AMP-binding_C"/>
    <property type="match status" value="1"/>
</dbReference>
<dbReference type="Gene3D" id="2.30.38.10">
    <property type="entry name" value="Luciferase, Domain 3"/>
    <property type="match status" value="1"/>
</dbReference>
<dbReference type="CDD" id="cd12116">
    <property type="entry name" value="A_NRPS_Ta1_like"/>
    <property type="match status" value="1"/>
</dbReference>
<evidence type="ECO:0000256" key="4">
    <source>
        <dbReference type="ARBA" id="ARBA00022679"/>
    </source>
</evidence>
<dbReference type="RefSeq" id="WP_112345675.1">
    <property type="nucleotide sequence ID" value="NZ_QMKK01000061.1"/>
</dbReference>
<dbReference type="Gene3D" id="3.40.47.10">
    <property type="match status" value="1"/>
</dbReference>
<dbReference type="InterPro" id="IPR015424">
    <property type="entry name" value="PyrdxlP-dep_Trfase"/>
</dbReference>
<dbReference type="InterPro" id="IPR036736">
    <property type="entry name" value="ACP-like_sf"/>
</dbReference>
<dbReference type="PROSITE" id="PS00455">
    <property type="entry name" value="AMP_BINDING"/>
    <property type="match status" value="1"/>
</dbReference>
<dbReference type="InterPro" id="IPR009081">
    <property type="entry name" value="PP-bd_ACP"/>
</dbReference>
<protein>
    <submittedName>
        <fullName evidence="11">Non-ribosomal peptide synthetase</fullName>
    </submittedName>
</protein>
<dbReference type="Gene3D" id="3.30.300.30">
    <property type="match status" value="1"/>
</dbReference>
<dbReference type="PROSITE" id="PS00600">
    <property type="entry name" value="AA_TRANSFER_CLASS_3"/>
    <property type="match status" value="1"/>
</dbReference>
<dbReference type="InterPro" id="IPR049704">
    <property type="entry name" value="Aminotrans_3_PPA_site"/>
</dbReference>
<organism evidence="11 12">
    <name type="scientific">Rhizobium tropici</name>
    <dbReference type="NCBI Taxonomy" id="398"/>
    <lineage>
        <taxon>Bacteria</taxon>
        <taxon>Pseudomonadati</taxon>
        <taxon>Pseudomonadota</taxon>
        <taxon>Alphaproteobacteria</taxon>
        <taxon>Hyphomicrobiales</taxon>
        <taxon>Rhizobiaceae</taxon>
        <taxon>Rhizobium/Agrobacterium group</taxon>
        <taxon>Rhizobium</taxon>
    </lineage>
</organism>
<dbReference type="PROSITE" id="PS00606">
    <property type="entry name" value="KS3_1"/>
    <property type="match status" value="1"/>
</dbReference>
<dbReference type="GO" id="GO:0046872">
    <property type="term" value="F:metal ion binding"/>
    <property type="evidence" value="ECO:0007669"/>
    <property type="project" value="UniProtKB-KW"/>
</dbReference>
<dbReference type="GO" id="GO:0004312">
    <property type="term" value="F:fatty acid synthase activity"/>
    <property type="evidence" value="ECO:0007669"/>
    <property type="project" value="TreeGrafter"/>
</dbReference>
<dbReference type="SUPFAM" id="SSF47336">
    <property type="entry name" value="ACP-like"/>
    <property type="match status" value="2"/>
</dbReference>
<dbReference type="CDD" id="cd00833">
    <property type="entry name" value="PKS"/>
    <property type="match status" value="1"/>
</dbReference>
<dbReference type="Pfam" id="PF00202">
    <property type="entry name" value="Aminotran_3"/>
    <property type="match status" value="1"/>
</dbReference>
<evidence type="ECO:0000256" key="7">
    <source>
        <dbReference type="ARBA" id="ARBA00029443"/>
    </source>
</evidence>
<dbReference type="Gene3D" id="3.30.559.30">
    <property type="entry name" value="Nonribosomal peptide synthetase, condensation domain"/>
    <property type="match status" value="1"/>
</dbReference>
<dbReference type="Pfam" id="PF00668">
    <property type="entry name" value="Condensation"/>
    <property type="match status" value="1"/>
</dbReference>
<evidence type="ECO:0000256" key="5">
    <source>
        <dbReference type="ARBA" id="ARBA00022723"/>
    </source>
</evidence>
<dbReference type="PROSITE" id="PS52004">
    <property type="entry name" value="KS3_2"/>
    <property type="match status" value="1"/>
</dbReference>
<evidence type="ECO:0000313" key="11">
    <source>
        <dbReference type="EMBL" id="RAX37408.1"/>
    </source>
</evidence>
<dbReference type="InterPro" id="IPR014030">
    <property type="entry name" value="Ketoacyl_synth_N"/>
</dbReference>
<dbReference type="EMBL" id="QMKK01000061">
    <property type="protein sequence ID" value="RAX37408.1"/>
    <property type="molecule type" value="Genomic_DNA"/>
</dbReference>
<dbReference type="Pfam" id="PF16197">
    <property type="entry name" value="KAsynt_C_assoc"/>
    <property type="match status" value="1"/>
</dbReference>
<comment type="caution">
    <text evidence="11">The sequence shown here is derived from an EMBL/GenBank/DDBJ whole genome shotgun (WGS) entry which is preliminary data.</text>
</comment>
<dbReference type="Proteomes" id="UP000251205">
    <property type="component" value="Unassembled WGS sequence"/>
</dbReference>
<dbReference type="Pfam" id="PF02801">
    <property type="entry name" value="Ketoacyl-synt_C"/>
    <property type="match status" value="1"/>
</dbReference>
<dbReference type="InterPro" id="IPR014031">
    <property type="entry name" value="Ketoacyl_synth_C"/>
</dbReference>
<dbReference type="InterPro" id="IPR016035">
    <property type="entry name" value="Acyl_Trfase/lysoPLipase"/>
</dbReference>
<dbReference type="InterPro" id="IPR005814">
    <property type="entry name" value="Aminotrans_3"/>
</dbReference>
<dbReference type="SUPFAM" id="SSF53901">
    <property type="entry name" value="Thiolase-like"/>
    <property type="match status" value="1"/>
</dbReference>
<evidence type="ECO:0000259" key="9">
    <source>
        <dbReference type="PROSITE" id="PS50075"/>
    </source>
</evidence>
<dbReference type="InterPro" id="IPR016039">
    <property type="entry name" value="Thiolase-like"/>
</dbReference>
<evidence type="ECO:0000256" key="8">
    <source>
        <dbReference type="SAM" id="MobiDB-lite"/>
    </source>
</evidence>
<dbReference type="SMART" id="SM00823">
    <property type="entry name" value="PKS_PP"/>
    <property type="match status" value="2"/>
</dbReference>
<dbReference type="InterPro" id="IPR045851">
    <property type="entry name" value="AMP-bd_C_sf"/>
</dbReference>
<feature type="domain" description="Carrier" evidence="9">
    <location>
        <begin position="952"/>
        <end position="1030"/>
    </location>
</feature>
<gene>
    <name evidence="11" type="ORF">DQ393_31895</name>
</gene>
<keyword evidence="3" id="KW-0597">Phosphoprotein</keyword>
<dbReference type="Pfam" id="PF00550">
    <property type="entry name" value="PP-binding"/>
    <property type="match status" value="2"/>
</dbReference>
<dbReference type="InterPro" id="IPR001242">
    <property type="entry name" value="Condensation_dom"/>
</dbReference>
<dbReference type="InterPro" id="IPR032821">
    <property type="entry name" value="PKS_assoc"/>
</dbReference>
<dbReference type="Gene3D" id="3.30.70.3290">
    <property type="match status" value="1"/>
</dbReference>
<dbReference type="Gene3D" id="3.30.559.10">
    <property type="entry name" value="Chloramphenicol acetyltransferase-like domain"/>
    <property type="match status" value="1"/>
</dbReference>
<feature type="domain" description="Ketosynthase family 3 (KS3)" evidence="10">
    <location>
        <begin position="25"/>
        <end position="457"/>
    </location>
</feature>
<dbReference type="SMART" id="SM00827">
    <property type="entry name" value="PKS_AT"/>
    <property type="match status" value="1"/>
</dbReference>
<dbReference type="InterPro" id="IPR015421">
    <property type="entry name" value="PyrdxlP-dep_Trfase_major"/>
</dbReference>
<name>A0A329Y2X4_RHITR</name>
<dbReference type="GO" id="GO:0008483">
    <property type="term" value="F:transaminase activity"/>
    <property type="evidence" value="ECO:0007669"/>
    <property type="project" value="InterPro"/>
</dbReference>
<comment type="cofactor">
    <cofactor evidence="1">
        <name>pyridoxal 5'-phosphate</name>
        <dbReference type="ChEBI" id="CHEBI:597326"/>
    </cofactor>
</comment>
<keyword evidence="4" id="KW-0808">Transferase</keyword>
<feature type="domain" description="Carrier" evidence="9">
    <location>
        <begin position="2594"/>
        <end position="2668"/>
    </location>
</feature>
<evidence type="ECO:0000313" key="12">
    <source>
        <dbReference type="Proteomes" id="UP000251205"/>
    </source>
</evidence>
<dbReference type="Gene3D" id="3.40.50.980">
    <property type="match status" value="2"/>
</dbReference>
<dbReference type="SUPFAM" id="SSF56801">
    <property type="entry name" value="Acetyl-CoA synthetase-like"/>
    <property type="match status" value="1"/>
</dbReference>
<dbReference type="GO" id="GO:0031177">
    <property type="term" value="F:phosphopantetheine binding"/>
    <property type="evidence" value="ECO:0007669"/>
    <property type="project" value="InterPro"/>
</dbReference>
<evidence type="ECO:0000256" key="3">
    <source>
        <dbReference type="ARBA" id="ARBA00022553"/>
    </source>
</evidence>
<dbReference type="GO" id="GO:0006633">
    <property type="term" value="P:fatty acid biosynthetic process"/>
    <property type="evidence" value="ECO:0007669"/>
    <property type="project" value="InterPro"/>
</dbReference>
<dbReference type="Pfam" id="PF00698">
    <property type="entry name" value="Acyl_transf_1"/>
    <property type="match status" value="1"/>
</dbReference>
<dbReference type="Pfam" id="PF00501">
    <property type="entry name" value="AMP-binding"/>
    <property type="match status" value="1"/>
</dbReference>
<dbReference type="CDD" id="cd00610">
    <property type="entry name" value="OAT_like"/>
    <property type="match status" value="1"/>
</dbReference>
<dbReference type="InterPro" id="IPR020806">
    <property type="entry name" value="PKS_PP-bd"/>
</dbReference>
<keyword evidence="5" id="KW-0479">Metal-binding</keyword>
<dbReference type="InterPro" id="IPR023213">
    <property type="entry name" value="CAT-like_dom_sf"/>
</dbReference>
<dbReference type="PANTHER" id="PTHR43775:SF51">
    <property type="entry name" value="INACTIVE PHENOLPHTHIOCEROL SYNTHESIS POLYKETIDE SYNTHASE TYPE I PKS1-RELATED"/>
    <property type="match status" value="1"/>
</dbReference>
<keyword evidence="2" id="KW-0596">Phosphopantetheine</keyword>
<dbReference type="NCBIfam" id="TIGR01733">
    <property type="entry name" value="AA-adenyl-dom"/>
    <property type="match status" value="1"/>
</dbReference>
<dbReference type="OrthoDB" id="9778690at2"/>
<dbReference type="Gene3D" id="3.40.366.10">
    <property type="entry name" value="Malonyl-Coenzyme A Acyl Carrier Protein, domain 2"/>
    <property type="match status" value="1"/>
</dbReference>
<reference evidence="11 12" key="1">
    <citation type="submission" date="2018-06" db="EMBL/GenBank/DDBJ databases">
        <title>Whole Genome Sequence of an efficient microsymbiont, Rhizobium tropici.</title>
        <authorList>
            <person name="Srinivasan R."/>
            <person name="Singh H.V."/>
            <person name="Srivastava R."/>
            <person name="Kumari B."/>
            <person name="Radhakrishna A."/>
        </authorList>
    </citation>
    <scope>NUCLEOTIDE SEQUENCE [LARGE SCALE GENOMIC DNA]</scope>
    <source>
        <strain evidence="11 12">IGFRI Rhizo-19</strain>
    </source>
</reference>
<dbReference type="InterPro" id="IPR020841">
    <property type="entry name" value="PKS_Beta-ketoAc_synthase_dom"/>
</dbReference>
<evidence type="ECO:0000256" key="2">
    <source>
        <dbReference type="ARBA" id="ARBA00022450"/>
    </source>
</evidence>
<sequence>MKRNHQEKGEQRDFEENEDLNGQISGHIAIIGMSGRFPGAPSVDELWKLVLEGKNVFSRFSPDEIEDAFTDEERAQPNYVAARPHLENADMFDAEFFGMFPREAAVTDPQHRIFLEICWEALEDGGYDPQRYAGPIGVFAGSSMPTYLINNVLHDRAKAEEFTSNYQIGSFHELVGALNDTLATRVAYKFNLRGPAFTLQSACSTSLLAVSQACQNLLTYGCDMALAGGISVTIPQKRGYIYQEGGMASPDGTCRPFDADAAGTVFASGAGVVLLKRYEDALQDGDHIYALIRGYGINNDGSDKIGFTAPSVDGQAEAIATAIANAGVDPSTIGYIECHGTATPLGDPIEFNGLTRAFADGARGTAGCALGSVKGTIGHTDAAAGVTGLIKTALALHSAKIPPMPNYRRPNPRIDLDGSPFYIPTAVTDWPQGQAPRRAGVSAFGVGGTNVHVVLEEAPHPSTTPKEVEGHYILPLSARNKPALAQMRTNLSNHLAENPKLSIAQLASTLQTGRREFGHRLAVAAGSAEEAIIKLTTDSYQPLVAVDQPPVAFMFPGQGAQYVGMGAGLYSSEPEFARWIDRGSELLKMTLGLDLRDYICHTGSVTQAIADEQRETRIAQPCLYLVEYALARLWLSRGVKPYAMIGHSVGEFVAATLANVISFEDGLRLVANRGRLMQHQPQGAMVSVRADATTTASYLQGDVEIAAINAPKLCVISGPFADIDRVCTALEAAEIAFSRLHTSHAFHSVMMKDAALALRQETEKVTYGTATLPFISCVTGDWQTAELMTSPNYWAMHCRDAVHFADGLVTLCRDRKPLLLEVGPGRTLSVFAAQTITRDGLAAVVQSLPEHDRASTAAETLAEAHGKLWMAGCRLNWPALPPAARQRLSLPTYPFQRQRHWLDAPPSARRASSRSAHANPESSPESEPLVSDVNLTEEKRAMNVAASISIPSRLPQLETALLTLLSDMSGETLGPDDRAATFLELGFDSLFVGQFAQRIEKDFKVKISFRELLSDIPSVADLAVYLDQQMPPEAIKAAEPVPSTPQAAAAPMPAMSAPGVSVPSVSAPIMPVATQASPMPAAASDLATVLQSQIQMAQTLFSQQLLMLQAMQGGAQASSTPSAMPVAPIVPAPQPAVSAPPAPAAVESDFGTERIKLYRPNAKSLAPEITAAKQDFITSLTRAYETKNAKSKSFTQGHRGHLADPRSASGFRADWKEMVFPIVCDHSKGAYIWDIDGNQYVDLVNGFGQTAFGHAPDFVIDAVKAQADRGFAIGPQTPLAGDVAKMIADVTGHERVTFCNTGSEAVMAAMRLARAVTGRDRVVVFANDYHGQFDEVLVKGRNRADKPIALPVASGIPMASVSNMTVLRYGAPESLDFIRANAADIAAVIIEPIQSRHPELQPREFVLELRDIATKSEFALVFDEVVTGFRVDPGGMQAIWGIKGDMATYGKVVGGGMPIGVLVGSPRFMDALDGGYWAYGDSSVPMTAPTFFAGTFVRHPLTLAAANAVLHHIKGEGSALYSRVAERTEALVAEIKADLARRGIADVVHGYKSWFATDFSSQDPLGALFYAQMRLNGVHIQDGYPCFLTTAHSEDDFRTIAKAFRDSLDAMQRVGIFTAREEPSVSAKPIQASLARPESAPLTEAQTEIWLAAQAGDEASCSFNESFSLTLEGTLDEAAIRKAIDTVIARHDAFHIRFDRGGESFHFIPDFKLDVPILEDIDDQGLAILIDDDAHTPFDLINGPLVRASIVKLASDRHVLVFTAHHIICDGWSINTFVEELTAAYEAYRTGNVPEFQPALSFATYSTDLSPRPEKSQATEQFWLDQFKTVPDLPDLPLDRPRPEYRSFAGGSCTGYIDADVYKALKKKGAKSGATLFSTLLATLQVMISRLSGQNDIVIAIPSAGQSLLDGQILVGHCVNLLPLRQAISQTEPFTDHLKATQQLVFQAFEHQDYTYGTLVRKLDTKRDPRRLPLTEIQFNLERMAGGSSFGDLKPTMEPNAKAFSNFDLFFNMIEAPDHIRIDVDYNADVFDRSTVERWIGHFSTLAATLAKDMDHKIGELSLLSAEEKSWLVDDLNRTAVPYDHDQFVFSLFSKRAAEQPNAVAVQHDGQTLSYGELETRSNQLALYLQMVLPDPGQRIAILVERSLNMIVALLAVMKAGHTYVPMDPAHPEPRLLQTLDIARIGGLICDGDGMARLASKDTPVIRLDQDAKAIGSMTGLALKTLPVDTTASAYIIFTSGSTGMPKGVEVSHRSLTNFLLSMTKEPGFGADDTLVAVTTISFDIAGLELYLPLISGGKVVIASRSQVQDGFELVKLIDEHDATVLQATPTLWQMLVEAGLKERRTLKMLCGGEPLPKELARSLLGIGGELWNMYGPTETTIWSSLQRITDADQPITIGHPIANTQLFILDQSENIAPVGVIGELHIGGDGLAEGYFDRLDLTEKAFAPHCFAIGRPMRLYRTGDVGRRLADGSLQLLGRRDQQVKLRGFRIELGDIEAVISKAEGVRQCATVVAENAKGDRSLVCYIVPETGGNDALTADIAAHAKANLPGHMVPSFWVLESELPQTANGKLDRKTLQQRGVPQRGAAPTKVQPKTEMEQRLLAIWQDVLNLGDIGMDDNLYALGADSLAIFRIAARMRDNGLPLEAKHLLRHPTIAALAAFADSQTEAPADPVQLHIPSLRDFRNGARRGLGASL</sequence>
<dbReference type="InterPro" id="IPR018201">
    <property type="entry name" value="Ketoacyl_synth_AS"/>
</dbReference>
<comment type="similarity">
    <text evidence="7">In the C-terminal section; belongs to the NRP synthetase family.</text>
</comment>
<dbReference type="GO" id="GO:0004315">
    <property type="term" value="F:3-oxoacyl-[acyl-carrier-protein] synthase activity"/>
    <property type="evidence" value="ECO:0007669"/>
    <property type="project" value="InterPro"/>
</dbReference>
<evidence type="ECO:0000259" key="10">
    <source>
        <dbReference type="PROSITE" id="PS52004"/>
    </source>
</evidence>
<dbReference type="InterPro" id="IPR020845">
    <property type="entry name" value="AMP-binding_CS"/>
</dbReference>
<feature type="compositionally biased region" description="Low complexity" evidence="8">
    <location>
        <begin position="905"/>
        <end position="928"/>
    </location>
</feature>
<dbReference type="SUPFAM" id="SSF52151">
    <property type="entry name" value="FabD/lysophospholipase-like"/>
    <property type="match status" value="1"/>
</dbReference>
<dbReference type="SUPFAM" id="SSF52777">
    <property type="entry name" value="CoA-dependent acyltransferases"/>
    <property type="match status" value="2"/>
</dbReference>
<dbReference type="InterPro" id="IPR015422">
    <property type="entry name" value="PyrdxlP-dep_Trfase_small"/>
</dbReference>
<feature type="region of interest" description="Disordered" evidence="8">
    <location>
        <begin position="905"/>
        <end position="931"/>
    </location>
</feature>
<dbReference type="InterPro" id="IPR001227">
    <property type="entry name" value="Ac_transferase_dom_sf"/>
</dbReference>